<proteinExistence type="predicted"/>
<dbReference type="EMBL" id="WNJO01000006">
    <property type="protein sequence ID" value="MTV82274.1"/>
    <property type="molecule type" value="Genomic_DNA"/>
</dbReference>
<dbReference type="InterPro" id="IPR011050">
    <property type="entry name" value="Pectin_lyase_fold/virulence"/>
</dbReference>
<dbReference type="InterPro" id="IPR022208">
    <property type="entry name" value="DUF3737"/>
</dbReference>
<dbReference type="InterPro" id="IPR012334">
    <property type="entry name" value="Pectin_lyas_fold"/>
</dbReference>
<gene>
    <name evidence="1" type="ORF">GM612_06365</name>
</gene>
<accession>A0A7X3C3G6</accession>
<dbReference type="Gene3D" id="2.160.20.10">
    <property type="entry name" value="Single-stranded right-handed beta-helix, Pectin lyase-like"/>
    <property type="match status" value="1"/>
</dbReference>
<dbReference type="SUPFAM" id="SSF51126">
    <property type="entry name" value="Pectin lyase-like"/>
    <property type="match status" value="2"/>
</dbReference>
<sequence>MKEINQQVFEGERAQFKAHDLHFQNCTFQNGESPLKHSHDVTVDHNIFKWKYPLWYSDNVQVTNSTLKNGAHAGIWYTKHLTMDNVMIEDTKTFRHISDSKLSNITISNAGETLWWCQNVKLDHITATGDYFGKNCENITVDHLKLSGNYAFDGSKNIEVHNSTFETHDAFWNCENVTVYDSTLIGEYLAWNTKHIRFVNCWIESDQGLCYVDDLQMENCSLINTDLAFEYCSNINAQIVTKIDSVKNPISGVISAPAIGELIQDDPEIDKAACQINVRKATA</sequence>
<organism evidence="1 2">
    <name type="scientific">Secundilactobacillus folii</name>
    <dbReference type="NCBI Taxonomy" id="2678357"/>
    <lineage>
        <taxon>Bacteria</taxon>
        <taxon>Bacillati</taxon>
        <taxon>Bacillota</taxon>
        <taxon>Bacilli</taxon>
        <taxon>Lactobacillales</taxon>
        <taxon>Lactobacillaceae</taxon>
        <taxon>Secundilactobacillus</taxon>
    </lineage>
</organism>
<comment type="caution">
    <text evidence="1">The sequence shown here is derived from an EMBL/GenBank/DDBJ whole genome shotgun (WGS) entry which is preliminary data.</text>
</comment>
<evidence type="ECO:0000313" key="1">
    <source>
        <dbReference type="EMBL" id="MTV82274.1"/>
    </source>
</evidence>
<dbReference type="RefSeq" id="WP_155431550.1">
    <property type="nucleotide sequence ID" value="NZ_WNJO01000006.1"/>
</dbReference>
<reference evidence="1 2" key="1">
    <citation type="submission" date="2019-11" db="EMBL/GenBank/DDBJ databases">
        <title>Lactobacillus sp. nov. CRM56-3, isolated from fermented tea leaves.</title>
        <authorList>
            <person name="Phuengjayaem S."/>
            <person name="Tanasupawat S."/>
        </authorList>
    </citation>
    <scope>NUCLEOTIDE SEQUENCE [LARGE SCALE GENOMIC DNA]</scope>
    <source>
        <strain evidence="1 2">CRM56-3</strain>
    </source>
</reference>
<dbReference type="Proteomes" id="UP000466388">
    <property type="component" value="Unassembled WGS sequence"/>
</dbReference>
<dbReference type="Pfam" id="PF12541">
    <property type="entry name" value="DUF3737"/>
    <property type="match status" value="1"/>
</dbReference>
<keyword evidence="2" id="KW-1185">Reference proteome</keyword>
<dbReference type="AlphaFoldDB" id="A0A7X3C3G6"/>
<name>A0A7X3C3G6_9LACO</name>
<protein>
    <submittedName>
        <fullName evidence="1">DUF3737 family protein</fullName>
    </submittedName>
</protein>
<evidence type="ECO:0000313" key="2">
    <source>
        <dbReference type="Proteomes" id="UP000466388"/>
    </source>
</evidence>